<accession>A0A1B0ZLY0</accession>
<name>A0A1B0ZLY0_9RHOB</name>
<keyword evidence="2" id="KW-1185">Reference proteome</keyword>
<dbReference type="Proteomes" id="UP000092565">
    <property type="component" value="Chromosome"/>
</dbReference>
<sequence>MKHFLAGMAACIVVALSPLLVLASNKNLSPGTPILVVSAPWGPDAPDVIAGSGLQEISPERAPFGALTVLEDLADARRLKENGAWFVVDGTVIAQICAE</sequence>
<dbReference type="EMBL" id="CP015124">
    <property type="protein sequence ID" value="ANP35163.1"/>
    <property type="molecule type" value="Genomic_DNA"/>
</dbReference>
<proteinExistence type="predicted"/>
<dbReference type="OrthoDB" id="7866935at2"/>
<dbReference type="RefSeq" id="WP_065270330.1">
    <property type="nucleotide sequence ID" value="NZ_CP015124.1"/>
</dbReference>
<evidence type="ECO:0000313" key="1">
    <source>
        <dbReference type="EMBL" id="ANP35163.1"/>
    </source>
</evidence>
<evidence type="ECO:0000313" key="2">
    <source>
        <dbReference type="Proteomes" id="UP000092565"/>
    </source>
</evidence>
<gene>
    <name evidence="1" type="ORF">JL2886_00230</name>
</gene>
<reference evidence="1 2" key="1">
    <citation type="submission" date="2016-04" db="EMBL/GenBank/DDBJ databases">
        <authorList>
            <person name="Evans L.H."/>
            <person name="Alamgir A."/>
            <person name="Owens N."/>
            <person name="Weber N.D."/>
            <person name="Virtaneva K."/>
            <person name="Barbian K."/>
            <person name="Babar A."/>
            <person name="Rosenke K."/>
        </authorList>
    </citation>
    <scope>NUCLEOTIDE SEQUENCE [LARGE SCALE GENOMIC DNA]</scope>
    <source>
        <strain evidence="1 2">JL2886</strain>
    </source>
</reference>
<protein>
    <submittedName>
        <fullName evidence="1">Uncharacterized protein</fullName>
    </submittedName>
</protein>
<organism evidence="1 2">
    <name type="scientific">Phaeobacter gallaeciensis</name>
    <dbReference type="NCBI Taxonomy" id="60890"/>
    <lineage>
        <taxon>Bacteria</taxon>
        <taxon>Pseudomonadati</taxon>
        <taxon>Pseudomonadota</taxon>
        <taxon>Alphaproteobacteria</taxon>
        <taxon>Rhodobacterales</taxon>
        <taxon>Roseobacteraceae</taxon>
        <taxon>Phaeobacter</taxon>
    </lineage>
</organism>
<dbReference type="AlphaFoldDB" id="A0A1B0ZLY0"/>